<accession>A0A2S6GEL9</accession>
<organism evidence="1 2">
    <name type="scientific">Methylobacter tundripaludum</name>
    <dbReference type="NCBI Taxonomy" id="173365"/>
    <lineage>
        <taxon>Bacteria</taxon>
        <taxon>Pseudomonadati</taxon>
        <taxon>Pseudomonadota</taxon>
        <taxon>Gammaproteobacteria</taxon>
        <taxon>Methylococcales</taxon>
        <taxon>Methylococcaceae</taxon>
        <taxon>Methylobacter</taxon>
    </lineage>
</organism>
<reference evidence="1 2" key="1">
    <citation type="submission" date="2018-02" db="EMBL/GenBank/DDBJ databases">
        <title>Subsurface microbial communities from deep shales in Ohio and West Virginia, USA.</title>
        <authorList>
            <person name="Wrighton K."/>
        </authorList>
    </citation>
    <scope>NUCLEOTIDE SEQUENCE [LARGE SCALE GENOMIC DNA]</scope>
    <source>
        <strain evidence="1 2">OWC-G53F</strain>
    </source>
</reference>
<name>A0A2S6GEL9_9GAMM</name>
<evidence type="ECO:0000313" key="2">
    <source>
        <dbReference type="Proteomes" id="UP000238071"/>
    </source>
</evidence>
<dbReference type="OrthoDB" id="5573654at2"/>
<protein>
    <submittedName>
        <fullName evidence="1">Uncharacterized protein</fullName>
    </submittedName>
</protein>
<dbReference type="Proteomes" id="UP000238071">
    <property type="component" value="Unassembled WGS sequence"/>
</dbReference>
<dbReference type="EMBL" id="PTIY01000032">
    <property type="protein sequence ID" value="PPK63662.1"/>
    <property type="molecule type" value="Genomic_DNA"/>
</dbReference>
<comment type="caution">
    <text evidence="1">The sequence shown here is derived from an EMBL/GenBank/DDBJ whole genome shotgun (WGS) entry which is preliminary data.</text>
</comment>
<evidence type="ECO:0000313" key="1">
    <source>
        <dbReference type="EMBL" id="PPK63662.1"/>
    </source>
</evidence>
<keyword evidence="2" id="KW-1185">Reference proteome</keyword>
<sequence length="107" mass="12404">MNIRFSNEIITSILQQSLVYTCSCPAQVCKAINEQRALFNYQKQCLNLTDTDKAVHQAIADTVEKTHAQLEQCLEDVLRLEGWDMDTYQMPETMQKRLISEFEDSLK</sequence>
<dbReference type="AlphaFoldDB" id="A0A2S6GEL9"/>
<gene>
    <name evidence="1" type="ORF">B0F88_1329</name>
</gene>
<dbReference type="RefSeq" id="WP_104425496.1">
    <property type="nucleotide sequence ID" value="NZ_PTIY01000032.1"/>
</dbReference>
<proteinExistence type="predicted"/>